<accession>A0ABM5UZL9</accession>
<keyword evidence="3 6" id="KW-0812">Transmembrane</keyword>
<reference evidence="8" key="1">
    <citation type="journal article" date="2015" name="Genome Announc.">
        <title>Complete Genome Sequence of Herbaspirillum hiltneri N3 (DSM 17495), Isolated from Surface-Sterilized Wheat Roots.</title>
        <authorList>
            <person name="Guizelini D."/>
            <person name="Saizaki P.M."/>
            <person name="Coimbra N.A."/>
            <person name="Weiss V.A."/>
            <person name="Faoro H."/>
            <person name="Sfeir M.Z."/>
            <person name="Baura V.A."/>
            <person name="Monteiro R.A."/>
            <person name="Chubatsu L.S."/>
            <person name="Souza E.M."/>
            <person name="Cruz L.M."/>
            <person name="Pedrosa F.O."/>
            <person name="Raittz R.T."/>
            <person name="Marchaukoski J.N."/>
            <person name="Steffens M.B."/>
        </authorList>
    </citation>
    <scope>NUCLEOTIDE SEQUENCE [LARGE SCALE GENOMIC DNA]</scope>
    <source>
        <strain evidence="8">N3</strain>
    </source>
</reference>
<evidence type="ECO:0000256" key="2">
    <source>
        <dbReference type="ARBA" id="ARBA00022448"/>
    </source>
</evidence>
<evidence type="ECO:0000256" key="5">
    <source>
        <dbReference type="ARBA" id="ARBA00023136"/>
    </source>
</evidence>
<dbReference type="Pfam" id="PF07690">
    <property type="entry name" value="MFS_1"/>
    <property type="match status" value="1"/>
</dbReference>
<evidence type="ECO:0000256" key="4">
    <source>
        <dbReference type="ARBA" id="ARBA00022989"/>
    </source>
</evidence>
<dbReference type="InterPro" id="IPR036259">
    <property type="entry name" value="MFS_trans_sf"/>
</dbReference>
<organism evidence="7 8">
    <name type="scientific">Herbaspirillum hiltneri N3</name>
    <dbReference type="NCBI Taxonomy" id="1262470"/>
    <lineage>
        <taxon>Bacteria</taxon>
        <taxon>Pseudomonadati</taxon>
        <taxon>Pseudomonadota</taxon>
        <taxon>Betaproteobacteria</taxon>
        <taxon>Burkholderiales</taxon>
        <taxon>Oxalobacteraceae</taxon>
        <taxon>Herbaspirillum</taxon>
    </lineage>
</organism>
<keyword evidence="8" id="KW-1185">Reference proteome</keyword>
<feature type="transmembrane region" description="Helical" evidence="6">
    <location>
        <begin position="30"/>
        <end position="53"/>
    </location>
</feature>
<dbReference type="EMBL" id="CP011409">
    <property type="protein sequence ID" value="AKZ62640.1"/>
    <property type="molecule type" value="Genomic_DNA"/>
</dbReference>
<dbReference type="PANTHER" id="PTHR43791">
    <property type="entry name" value="PERMEASE-RELATED"/>
    <property type="match status" value="1"/>
</dbReference>
<keyword evidence="2" id="KW-0813">Transport</keyword>
<dbReference type="Proteomes" id="UP000063429">
    <property type="component" value="Chromosome"/>
</dbReference>
<sequence>MAHANVASAGALDAGTEIGKRVIGKLHRKIVWYCFFLFMINYLDRVNVGFAALTMNADLGLSAKVYGLGAGIFFLGYIAFEIPSNMILHKVGPRIWIARIMVTWGIVGCAMASRTSLKTRARCRAPGFFISDTCATSWLALPLPHPDSAAVRRITASSGADILM</sequence>
<evidence type="ECO:0000256" key="6">
    <source>
        <dbReference type="SAM" id="Phobius"/>
    </source>
</evidence>
<gene>
    <name evidence="7" type="ORF">F506_08085</name>
</gene>
<dbReference type="Gene3D" id="1.20.1250.20">
    <property type="entry name" value="MFS general substrate transporter like domains"/>
    <property type="match status" value="1"/>
</dbReference>
<evidence type="ECO:0000313" key="8">
    <source>
        <dbReference type="Proteomes" id="UP000063429"/>
    </source>
</evidence>
<feature type="transmembrane region" description="Helical" evidence="6">
    <location>
        <begin position="95"/>
        <end position="113"/>
    </location>
</feature>
<name>A0ABM5UZL9_9BURK</name>
<dbReference type="RefSeq" id="WP_053196461.1">
    <property type="nucleotide sequence ID" value="NZ_CP011409.1"/>
</dbReference>
<dbReference type="InterPro" id="IPR011701">
    <property type="entry name" value="MFS"/>
</dbReference>
<evidence type="ECO:0008006" key="9">
    <source>
        <dbReference type="Google" id="ProtNLM"/>
    </source>
</evidence>
<dbReference type="PANTHER" id="PTHR43791:SF36">
    <property type="entry name" value="TRANSPORTER, PUTATIVE (AFU_ORTHOLOGUE AFUA_6G08340)-RELATED"/>
    <property type="match status" value="1"/>
</dbReference>
<protein>
    <recommendedName>
        <fullName evidence="9">MFS transporter</fullName>
    </recommendedName>
</protein>
<evidence type="ECO:0000313" key="7">
    <source>
        <dbReference type="EMBL" id="AKZ62640.1"/>
    </source>
</evidence>
<feature type="transmembrane region" description="Helical" evidence="6">
    <location>
        <begin position="65"/>
        <end position="83"/>
    </location>
</feature>
<comment type="subcellular location">
    <subcellularLocation>
        <location evidence="1">Membrane</location>
        <topology evidence="1">Multi-pass membrane protein</topology>
    </subcellularLocation>
</comment>
<proteinExistence type="predicted"/>
<keyword evidence="5 6" id="KW-0472">Membrane</keyword>
<dbReference type="SUPFAM" id="SSF103473">
    <property type="entry name" value="MFS general substrate transporter"/>
    <property type="match status" value="1"/>
</dbReference>
<keyword evidence="4 6" id="KW-1133">Transmembrane helix</keyword>
<evidence type="ECO:0000256" key="3">
    <source>
        <dbReference type="ARBA" id="ARBA00022692"/>
    </source>
</evidence>
<evidence type="ECO:0000256" key="1">
    <source>
        <dbReference type="ARBA" id="ARBA00004141"/>
    </source>
</evidence>